<dbReference type="AlphaFoldDB" id="A0A8S2LFE0"/>
<dbReference type="Proteomes" id="UP000681967">
    <property type="component" value="Unassembled WGS sequence"/>
</dbReference>
<reference evidence="1" key="1">
    <citation type="submission" date="2021-02" db="EMBL/GenBank/DDBJ databases">
        <authorList>
            <person name="Nowell W R."/>
        </authorList>
    </citation>
    <scope>NUCLEOTIDE SEQUENCE</scope>
</reference>
<name>A0A8S2LFE0_9BILA</name>
<feature type="non-terminal residue" evidence="1">
    <location>
        <position position="20"/>
    </location>
</feature>
<organism evidence="1 2">
    <name type="scientific">Rotaria magnacalcarata</name>
    <dbReference type="NCBI Taxonomy" id="392030"/>
    <lineage>
        <taxon>Eukaryota</taxon>
        <taxon>Metazoa</taxon>
        <taxon>Spiralia</taxon>
        <taxon>Gnathifera</taxon>
        <taxon>Rotifera</taxon>
        <taxon>Eurotatoria</taxon>
        <taxon>Bdelloidea</taxon>
        <taxon>Philodinida</taxon>
        <taxon>Philodinidae</taxon>
        <taxon>Rotaria</taxon>
    </lineage>
</organism>
<sequence length="20" mass="2035">MTTVSLITSALIPSASLVCQ</sequence>
<proteinExistence type="predicted"/>
<protein>
    <submittedName>
        <fullName evidence="1">Uncharacterized protein</fullName>
    </submittedName>
</protein>
<evidence type="ECO:0000313" key="2">
    <source>
        <dbReference type="Proteomes" id="UP000681967"/>
    </source>
</evidence>
<dbReference type="EMBL" id="CAJOBH010002378">
    <property type="protein sequence ID" value="CAF3903387.1"/>
    <property type="molecule type" value="Genomic_DNA"/>
</dbReference>
<evidence type="ECO:0000313" key="1">
    <source>
        <dbReference type="EMBL" id="CAF3903387.1"/>
    </source>
</evidence>
<comment type="caution">
    <text evidence="1">The sequence shown here is derived from an EMBL/GenBank/DDBJ whole genome shotgun (WGS) entry which is preliminary data.</text>
</comment>
<accession>A0A8S2LFE0</accession>
<gene>
    <name evidence="1" type="ORF">BYL167_LOCUS8588</name>
</gene>